<dbReference type="EMBL" id="CP013290">
    <property type="protein sequence ID" value="APH02544.1"/>
    <property type="molecule type" value="Genomic_DNA"/>
</dbReference>
<sequence length="284" mass="30591">MTDLAIVAADSTPLTATVGTKFAYGTTGVREALLSFAVSSAHDILEEEILIHAGGKQVEARELAGNHGTRLHVVDEVGDGWLEVTYRAVVDITRPTGDQVGREIDFDRWVFTRPSRYAESDRLAPMAAQLFPTQGGVERVNAIGEWVNTHMAYISGSSRGTDGAVDSILQASGVCRDFAHVVVALLRALGTPARLVSVYAPGLQPMDFHAVAEAWVDDAWHIVDATRLAPREAMVRIATGRDAADTAFLTTRGGRTTFNRQVVTATLTEGRLPQEDPSALVRLA</sequence>
<dbReference type="InterPro" id="IPR002931">
    <property type="entry name" value="Transglutaminase-like"/>
</dbReference>
<dbReference type="Proteomes" id="UP000182938">
    <property type="component" value="Chromosome"/>
</dbReference>
<organism evidence="2 3">
    <name type="scientific">Janibacter indicus</name>
    <dbReference type="NCBI Taxonomy" id="857417"/>
    <lineage>
        <taxon>Bacteria</taxon>
        <taxon>Bacillati</taxon>
        <taxon>Actinomycetota</taxon>
        <taxon>Actinomycetes</taxon>
        <taxon>Micrococcales</taxon>
        <taxon>Intrasporangiaceae</taxon>
        <taxon>Janibacter</taxon>
    </lineage>
</organism>
<dbReference type="Gene3D" id="2.60.40.2250">
    <property type="match status" value="1"/>
</dbReference>
<evidence type="ECO:0000313" key="2">
    <source>
        <dbReference type="EMBL" id="APH02544.1"/>
    </source>
</evidence>
<dbReference type="PANTHER" id="PTHR33490:SF12">
    <property type="entry name" value="BLL5557 PROTEIN"/>
    <property type="match status" value="1"/>
</dbReference>
<dbReference type="SMART" id="SM00460">
    <property type="entry name" value="TGc"/>
    <property type="match status" value="1"/>
</dbReference>
<dbReference type="KEGG" id="jte:ASJ30_14215"/>
<name>A0A1L3MK24_9MICO</name>
<accession>A0A1L3MK24</accession>
<keyword evidence="3" id="KW-1185">Reference proteome</keyword>
<dbReference type="PANTHER" id="PTHR33490">
    <property type="entry name" value="BLR5614 PROTEIN-RELATED"/>
    <property type="match status" value="1"/>
</dbReference>
<dbReference type="RefSeq" id="WP_072625683.1">
    <property type="nucleotide sequence ID" value="NZ_CP013290.1"/>
</dbReference>
<dbReference type="Pfam" id="PF01841">
    <property type="entry name" value="Transglut_core"/>
    <property type="match status" value="1"/>
</dbReference>
<proteinExistence type="predicted"/>
<protein>
    <submittedName>
        <fullName evidence="2">Transglutaminase</fullName>
    </submittedName>
</protein>
<dbReference type="SUPFAM" id="SSF54001">
    <property type="entry name" value="Cysteine proteinases"/>
    <property type="match status" value="1"/>
</dbReference>
<gene>
    <name evidence="2" type="ORF">ASJ30_14215</name>
</gene>
<reference evidence="2 3" key="1">
    <citation type="submission" date="2015-11" db="EMBL/GenBank/DDBJ databases">
        <authorList>
            <person name="Zhang Y."/>
            <person name="Guo Z."/>
        </authorList>
    </citation>
    <scope>NUCLEOTIDE SEQUENCE [LARGE SCALE GENOMIC DNA]</scope>
    <source>
        <strain evidence="2 3">YFY001</strain>
    </source>
</reference>
<dbReference type="Gene3D" id="3.10.620.30">
    <property type="match status" value="1"/>
</dbReference>
<evidence type="ECO:0000313" key="3">
    <source>
        <dbReference type="Proteomes" id="UP000182938"/>
    </source>
</evidence>
<evidence type="ECO:0000259" key="1">
    <source>
        <dbReference type="SMART" id="SM00460"/>
    </source>
</evidence>
<dbReference type="InterPro" id="IPR038765">
    <property type="entry name" value="Papain-like_cys_pep_sf"/>
</dbReference>
<dbReference type="AlphaFoldDB" id="A0A1L3MK24"/>
<feature type="domain" description="Transglutaminase-like" evidence="1">
    <location>
        <begin position="167"/>
        <end position="227"/>
    </location>
</feature>